<dbReference type="GO" id="GO:0016020">
    <property type="term" value="C:membrane"/>
    <property type="evidence" value="ECO:0007669"/>
    <property type="project" value="TreeGrafter"/>
</dbReference>
<evidence type="ECO:0000256" key="1">
    <source>
        <dbReference type="SAM" id="Phobius"/>
    </source>
</evidence>
<keyword evidence="1" id="KW-1133">Transmembrane helix</keyword>
<dbReference type="PANTHER" id="PTHR24177">
    <property type="entry name" value="CASKIN"/>
    <property type="match status" value="1"/>
</dbReference>
<dbReference type="PANTHER" id="PTHR24177:SF365">
    <property type="entry name" value="ANKYRIN REPEAT-CONTAINING PROTEIN NPR4-LIKE ISOFORM X1"/>
    <property type="match status" value="1"/>
</dbReference>
<protein>
    <submittedName>
        <fullName evidence="2">Uncharacterized protein</fullName>
    </submittedName>
</protein>
<sequence>MLEVEKIFKAALRKAACVGIVLSNPSALFFVSLGDLNIITYAILNCHERVFNLVHQTCWKYIYGVDNSLNNVLHLAARLGHEQQINLKASVAGAVLQMQQEMQWFKVSLPLLHHVKEINKRKIIIIHKCFFVTGLFIYPAFLQDCLVGCP</sequence>
<accession>A0AAV6KAA4</accession>
<comment type="caution">
    <text evidence="2">The sequence shown here is derived from an EMBL/GenBank/DDBJ whole genome shotgun (WGS) entry which is preliminary data.</text>
</comment>
<reference evidence="2" key="1">
    <citation type="submission" date="2020-08" db="EMBL/GenBank/DDBJ databases">
        <title>Plant Genome Project.</title>
        <authorList>
            <person name="Zhang R.-G."/>
        </authorList>
    </citation>
    <scope>NUCLEOTIDE SEQUENCE</scope>
    <source>
        <strain evidence="2">WSP0</strain>
        <tissue evidence="2">Leaf</tissue>
    </source>
</reference>
<feature type="transmembrane region" description="Helical" evidence="1">
    <location>
        <begin position="123"/>
        <end position="141"/>
    </location>
</feature>
<keyword evidence="1" id="KW-0812">Transmembrane</keyword>
<keyword evidence="1" id="KW-0472">Membrane</keyword>
<proteinExistence type="predicted"/>
<organism evidence="2 3">
    <name type="scientific">Rhododendron griersonianum</name>
    <dbReference type="NCBI Taxonomy" id="479676"/>
    <lineage>
        <taxon>Eukaryota</taxon>
        <taxon>Viridiplantae</taxon>
        <taxon>Streptophyta</taxon>
        <taxon>Embryophyta</taxon>
        <taxon>Tracheophyta</taxon>
        <taxon>Spermatophyta</taxon>
        <taxon>Magnoliopsida</taxon>
        <taxon>eudicotyledons</taxon>
        <taxon>Gunneridae</taxon>
        <taxon>Pentapetalae</taxon>
        <taxon>asterids</taxon>
        <taxon>Ericales</taxon>
        <taxon>Ericaceae</taxon>
        <taxon>Ericoideae</taxon>
        <taxon>Rhodoreae</taxon>
        <taxon>Rhododendron</taxon>
    </lineage>
</organism>
<name>A0AAV6KAA4_9ERIC</name>
<keyword evidence="3" id="KW-1185">Reference proteome</keyword>
<dbReference type="Proteomes" id="UP000823749">
    <property type="component" value="Chromosome 5"/>
</dbReference>
<gene>
    <name evidence="2" type="ORF">RHGRI_014665</name>
</gene>
<dbReference type="EMBL" id="JACTNZ010000005">
    <property type="protein sequence ID" value="KAG5549390.1"/>
    <property type="molecule type" value="Genomic_DNA"/>
</dbReference>
<dbReference type="AlphaFoldDB" id="A0AAV6KAA4"/>
<evidence type="ECO:0000313" key="3">
    <source>
        <dbReference type="Proteomes" id="UP000823749"/>
    </source>
</evidence>
<evidence type="ECO:0000313" key="2">
    <source>
        <dbReference type="EMBL" id="KAG5549390.1"/>
    </source>
</evidence>